<name>A0A6A6R3T9_9PEZI</name>
<reference evidence="2" key="1">
    <citation type="journal article" date="2020" name="Stud. Mycol.">
        <title>101 Dothideomycetes genomes: a test case for predicting lifestyles and emergence of pathogens.</title>
        <authorList>
            <person name="Haridas S."/>
            <person name="Albert R."/>
            <person name="Binder M."/>
            <person name="Bloem J."/>
            <person name="Labutti K."/>
            <person name="Salamov A."/>
            <person name="Andreopoulos B."/>
            <person name="Baker S."/>
            <person name="Barry K."/>
            <person name="Bills G."/>
            <person name="Bluhm B."/>
            <person name="Cannon C."/>
            <person name="Castanera R."/>
            <person name="Culley D."/>
            <person name="Daum C."/>
            <person name="Ezra D."/>
            <person name="Gonzalez J."/>
            <person name="Henrissat B."/>
            <person name="Kuo A."/>
            <person name="Liang C."/>
            <person name="Lipzen A."/>
            <person name="Lutzoni F."/>
            <person name="Magnuson J."/>
            <person name="Mondo S."/>
            <person name="Nolan M."/>
            <person name="Ohm R."/>
            <person name="Pangilinan J."/>
            <person name="Park H.-J."/>
            <person name="Ramirez L."/>
            <person name="Alfaro M."/>
            <person name="Sun H."/>
            <person name="Tritt A."/>
            <person name="Yoshinaga Y."/>
            <person name="Zwiers L.-H."/>
            <person name="Turgeon B."/>
            <person name="Goodwin S."/>
            <person name="Spatafora J."/>
            <person name="Crous P."/>
            <person name="Grigoriev I."/>
        </authorList>
    </citation>
    <scope>NUCLEOTIDE SEQUENCE</scope>
    <source>
        <strain evidence="2">CBS 269.34</strain>
    </source>
</reference>
<accession>A0A6A6R3T9</accession>
<proteinExistence type="predicted"/>
<dbReference type="EMBL" id="MU004184">
    <property type="protein sequence ID" value="KAF2499395.1"/>
    <property type="molecule type" value="Genomic_DNA"/>
</dbReference>
<keyword evidence="3" id="KW-1185">Reference proteome</keyword>
<organism evidence="2 3">
    <name type="scientific">Lophium mytilinum</name>
    <dbReference type="NCBI Taxonomy" id="390894"/>
    <lineage>
        <taxon>Eukaryota</taxon>
        <taxon>Fungi</taxon>
        <taxon>Dikarya</taxon>
        <taxon>Ascomycota</taxon>
        <taxon>Pezizomycotina</taxon>
        <taxon>Dothideomycetes</taxon>
        <taxon>Pleosporomycetidae</taxon>
        <taxon>Mytilinidiales</taxon>
        <taxon>Mytilinidiaceae</taxon>
        <taxon>Lophium</taxon>
    </lineage>
</organism>
<dbReference type="AlphaFoldDB" id="A0A6A6R3T9"/>
<feature type="region of interest" description="Disordered" evidence="1">
    <location>
        <begin position="71"/>
        <end position="99"/>
    </location>
</feature>
<evidence type="ECO:0000313" key="3">
    <source>
        <dbReference type="Proteomes" id="UP000799750"/>
    </source>
</evidence>
<sequence>MAFAPERLFQYCSLHGGVCFTHLGTVIVQTDLTLVPAPSSVKPGLRSHLESRPILHSIRRRVRAGKTWPRAQRDLLTAPPEPEPGRDTGRGIHAQKQSEAGQFARAGLMKSGAGHLGPRRCQHRRAFLTVHDGFQRTGAGGKAPALDWWRVLQSAQPVVEDWLNGPSDVPSSDFMQLNSSVRSLAAQASPRIAP</sequence>
<dbReference type="Proteomes" id="UP000799750">
    <property type="component" value="Unassembled WGS sequence"/>
</dbReference>
<evidence type="ECO:0000313" key="2">
    <source>
        <dbReference type="EMBL" id="KAF2499395.1"/>
    </source>
</evidence>
<gene>
    <name evidence="2" type="ORF">BU16DRAFT_557725</name>
</gene>
<protein>
    <submittedName>
        <fullName evidence="2">Uncharacterized protein</fullName>
    </submittedName>
</protein>
<evidence type="ECO:0000256" key="1">
    <source>
        <dbReference type="SAM" id="MobiDB-lite"/>
    </source>
</evidence>